<reference evidence="1 2" key="1">
    <citation type="submission" date="2018-06" db="EMBL/GenBank/DDBJ databases">
        <title>Actinomadura craniellae sp. nov. isolated from marine sponge Craniella sp.</title>
        <authorList>
            <person name="Li L."/>
            <person name="Xu Q.H."/>
            <person name="Lin H.W."/>
            <person name="Lu Y.H."/>
        </authorList>
    </citation>
    <scope>NUCLEOTIDE SEQUENCE [LARGE SCALE GENOMIC DNA]</scope>
    <source>
        <strain evidence="1 2">LHW63021</strain>
    </source>
</reference>
<name>A0A365H0A0_9ACTN</name>
<gene>
    <name evidence="1" type="ORF">DPM19_25550</name>
</gene>
<protein>
    <submittedName>
        <fullName evidence="1">Uncharacterized protein</fullName>
    </submittedName>
</protein>
<dbReference type="EMBL" id="QLYX01000013">
    <property type="protein sequence ID" value="RAY12500.1"/>
    <property type="molecule type" value="Genomic_DNA"/>
</dbReference>
<evidence type="ECO:0000313" key="2">
    <source>
        <dbReference type="Proteomes" id="UP000251891"/>
    </source>
</evidence>
<keyword evidence="2" id="KW-1185">Reference proteome</keyword>
<dbReference type="OrthoDB" id="3467902at2"/>
<dbReference type="RefSeq" id="WP_111870557.1">
    <property type="nucleotide sequence ID" value="NZ_QLYX01000013.1"/>
</dbReference>
<dbReference type="AlphaFoldDB" id="A0A365H0A0"/>
<evidence type="ECO:0000313" key="1">
    <source>
        <dbReference type="EMBL" id="RAY12500.1"/>
    </source>
</evidence>
<dbReference type="Proteomes" id="UP000251891">
    <property type="component" value="Unassembled WGS sequence"/>
</dbReference>
<proteinExistence type="predicted"/>
<sequence>MAAGNDQEVDAPSPEGVVTDVTGTTVWRLLLRGLGVFLPGWRMTPESVRVPRGPGSVGLPAFLTPESGFGLHLSDRGPVPAPDREIYVRGREVQSIGVVLMGSASAIGSRVVDAVELLRYARRITFETLYDGADAASATPAAQAARAVENVVLLDPAAELGICAQFDARTGAAGCPLLVSFDDRATRTVRAYAAS</sequence>
<accession>A0A365H0A0</accession>
<organism evidence="1 2">
    <name type="scientific">Actinomadura craniellae</name>
    <dbReference type="NCBI Taxonomy" id="2231787"/>
    <lineage>
        <taxon>Bacteria</taxon>
        <taxon>Bacillati</taxon>
        <taxon>Actinomycetota</taxon>
        <taxon>Actinomycetes</taxon>
        <taxon>Streptosporangiales</taxon>
        <taxon>Thermomonosporaceae</taxon>
        <taxon>Actinomadura</taxon>
    </lineage>
</organism>
<comment type="caution">
    <text evidence="1">The sequence shown here is derived from an EMBL/GenBank/DDBJ whole genome shotgun (WGS) entry which is preliminary data.</text>
</comment>